<evidence type="ECO:0000313" key="2">
    <source>
        <dbReference type="Proteomes" id="UP000272942"/>
    </source>
</evidence>
<sequence>MVALRHPCTVGELVKLERVQRAATRLVVGLLGTGYEGRLQVSGLFPVAYRRMRGDLICLRKILRSDMDPELQHYKQRNAHTLSL</sequence>
<dbReference type="Proteomes" id="UP000272942">
    <property type="component" value="Unassembled WGS sequence"/>
</dbReference>
<organism evidence="3">
    <name type="scientific">Echinostoma caproni</name>
    <dbReference type="NCBI Taxonomy" id="27848"/>
    <lineage>
        <taxon>Eukaryota</taxon>
        <taxon>Metazoa</taxon>
        <taxon>Spiralia</taxon>
        <taxon>Lophotrochozoa</taxon>
        <taxon>Platyhelminthes</taxon>
        <taxon>Trematoda</taxon>
        <taxon>Digenea</taxon>
        <taxon>Plagiorchiida</taxon>
        <taxon>Echinostomata</taxon>
        <taxon>Echinostomatoidea</taxon>
        <taxon>Echinostomatidae</taxon>
        <taxon>Echinostoma</taxon>
    </lineage>
</organism>
<keyword evidence="2" id="KW-1185">Reference proteome</keyword>
<dbReference type="EMBL" id="UZAN01059908">
    <property type="protein sequence ID" value="VDP92499.1"/>
    <property type="molecule type" value="Genomic_DNA"/>
</dbReference>
<dbReference type="WBParaSite" id="ECPE_0001526701-mRNA-1">
    <property type="protein sequence ID" value="ECPE_0001526701-mRNA-1"/>
    <property type="gene ID" value="ECPE_0001526701"/>
</dbReference>
<gene>
    <name evidence="1" type="ORF">ECPE_LOCUS15227</name>
</gene>
<proteinExistence type="predicted"/>
<dbReference type="AlphaFoldDB" id="A0A183B7P2"/>
<reference evidence="1 2" key="2">
    <citation type="submission" date="2018-11" db="EMBL/GenBank/DDBJ databases">
        <authorList>
            <consortium name="Pathogen Informatics"/>
        </authorList>
    </citation>
    <scope>NUCLEOTIDE SEQUENCE [LARGE SCALE GENOMIC DNA]</scope>
    <source>
        <strain evidence="1 2">Egypt</strain>
    </source>
</reference>
<evidence type="ECO:0000313" key="1">
    <source>
        <dbReference type="EMBL" id="VDP92499.1"/>
    </source>
</evidence>
<dbReference type="OrthoDB" id="10063766at2759"/>
<accession>A0A183B7P2</accession>
<protein>
    <submittedName>
        <fullName evidence="3">Transposase</fullName>
    </submittedName>
</protein>
<evidence type="ECO:0000313" key="3">
    <source>
        <dbReference type="WBParaSite" id="ECPE_0001526701-mRNA-1"/>
    </source>
</evidence>
<reference evidence="3" key="1">
    <citation type="submission" date="2016-06" db="UniProtKB">
        <authorList>
            <consortium name="WormBaseParasite"/>
        </authorList>
    </citation>
    <scope>IDENTIFICATION</scope>
</reference>
<name>A0A183B7P2_9TREM</name>